<proteinExistence type="predicted"/>
<protein>
    <submittedName>
        <fullName evidence="1">Uncharacterized protein</fullName>
    </submittedName>
</protein>
<keyword evidence="2" id="KW-1185">Reference proteome</keyword>
<dbReference type="EMBL" id="JAOYFB010000036">
    <property type="protein sequence ID" value="KAK4018883.1"/>
    <property type="molecule type" value="Genomic_DNA"/>
</dbReference>
<organism evidence="1 2">
    <name type="scientific">Daphnia magna</name>
    <dbReference type="NCBI Taxonomy" id="35525"/>
    <lineage>
        <taxon>Eukaryota</taxon>
        <taxon>Metazoa</taxon>
        <taxon>Ecdysozoa</taxon>
        <taxon>Arthropoda</taxon>
        <taxon>Crustacea</taxon>
        <taxon>Branchiopoda</taxon>
        <taxon>Diplostraca</taxon>
        <taxon>Cladocera</taxon>
        <taxon>Anomopoda</taxon>
        <taxon>Daphniidae</taxon>
        <taxon>Daphnia</taxon>
    </lineage>
</organism>
<accession>A0ABR0A163</accession>
<dbReference type="Proteomes" id="UP001234178">
    <property type="component" value="Unassembled WGS sequence"/>
</dbReference>
<evidence type="ECO:0000313" key="1">
    <source>
        <dbReference type="EMBL" id="KAK4018883.1"/>
    </source>
</evidence>
<comment type="caution">
    <text evidence="1">The sequence shown here is derived from an EMBL/GenBank/DDBJ whole genome shotgun (WGS) entry which is preliminary data.</text>
</comment>
<evidence type="ECO:0000313" key="2">
    <source>
        <dbReference type="Proteomes" id="UP001234178"/>
    </source>
</evidence>
<name>A0ABR0A163_9CRUS</name>
<reference evidence="1 2" key="1">
    <citation type="journal article" date="2023" name="Nucleic Acids Res.">
        <title>The hologenome of Daphnia magna reveals possible DNA methylation and microbiome-mediated evolution of the host genome.</title>
        <authorList>
            <person name="Chaturvedi A."/>
            <person name="Li X."/>
            <person name="Dhandapani V."/>
            <person name="Marshall H."/>
            <person name="Kissane S."/>
            <person name="Cuenca-Cambronero M."/>
            <person name="Asole G."/>
            <person name="Calvet F."/>
            <person name="Ruiz-Romero M."/>
            <person name="Marangio P."/>
            <person name="Guigo R."/>
            <person name="Rago D."/>
            <person name="Mirbahai L."/>
            <person name="Eastwood N."/>
            <person name="Colbourne J.K."/>
            <person name="Zhou J."/>
            <person name="Mallon E."/>
            <person name="Orsini L."/>
        </authorList>
    </citation>
    <scope>NUCLEOTIDE SEQUENCE [LARGE SCALE GENOMIC DNA]</scope>
    <source>
        <strain evidence="1">LRV0_1</strain>
    </source>
</reference>
<sequence>MDSSPQMSRPRVGQKHPSYFLEPEKRGIVYSFLLFYEFQFVLYLNTSSSANPLITSSPHNKQALHRNGQIFDPVGLRRCKRPFNERLGPPSRIMSSLMIRHVRHNPIPLDVSHSTVGILQRNETNKREILRSEIGSSCLAGDGSARVYFRLLSESLDHVKR</sequence>
<gene>
    <name evidence="1" type="ORF">OUZ56_000923</name>
</gene>